<protein>
    <submittedName>
        <fullName evidence="9">MFS transporter</fullName>
    </submittedName>
</protein>
<evidence type="ECO:0000256" key="6">
    <source>
        <dbReference type="ARBA" id="ARBA00023136"/>
    </source>
</evidence>
<evidence type="ECO:0000259" key="8">
    <source>
        <dbReference type="PROSITE" id="PS50850"/>
    </source>
</evidence>
<feature type="transmembrane region" description="Helical" evidence="7">
    <location>
        <begin position="83"/>
        <end position="101"/>
    </location>
</feature>
<keyword evidence="5 7" id="KW-1133">Transmembrane helix</keyword>
<reference evidence="9" key="1">
    <citation type="submission" date="2024-06" db="EMBL/GenBank/DDBJ databases">
        <title>Complete genome of Salinicola endophyticus HNIBRBA4755.</title>
        <authorList>
            <person name="Shin S.Y."/>
            <person name="Kang H."/>
            <person name="Song J."/>
        </authorList>
    </citation>
    <scope>NUCLEOTIDE SEQUENCE</scope>
    <source>
        <strain evidence="9">HNIBRBA4755</strain>
    </source>
</reference>
<proteinExistence type="predicted"/>
<comment type="subcellular location">
    <subcellularLocation>
        <location evidence="1">Cell membrane</location>
        <topology evidence="1">Multi-pass membrane protein</topology>
    </subcellularLocation>
</comment>
<feature type="transmembrane region" description="Helical" evidence="7">
    <location>
        <begin position="140"/>
        <end position="164"/>
    </location>
</feature>
<organism evidence="9">
    <name type="scientific">Salinicola endophyticus</name>
    <dbReference type="NCBI Taxonomy" id="1949083"/>
    <lineage>
        <taxon>Bacteria</taxon>
        <taxon>Pseudomonadati</taxon>
        <taxon>Pseudomonadota</taxon>
        <taxon>Gammaproteobacteria</taxon>
        <taxon>Oceanospirillales</taxon>
        <taxon>Halomonadaceae</taxon>
        <taxon>Salinicola</taxon>
    </lineage>
</organism>
<keyword evidence="2" id="KW-0813">Transport</keyword>
<dbReference type="GO" id="GO:0022857">
    <property type="term" value="F:transmembrane transporter activity"/>
    <property type="evidence" value="ECO:0007669"/>
    <property type="project" value="InterPro"/>
</dbReference>
<dbReference type="Gene3D" id="1.20.1250.20">
    <property type="entry name" value="MFS general substrate transporter like domains"/>
    <property type="match status" value="2"/>
</dbReference>
<feature type="transmembrane region" description="Helical" evidence="7">
    <location>
        <begin position="311"/>
        <end position="328"/>
    </location>
</feature>
<dbReference type="PROSITE" id="PS50850">
    <property type="entry name" value="MFS"/>
    <property type="match status" value="1"/>
</dbReference>
<dbReference type="GO" id="GO:0005886">
    <property type="term" value="C:plasma membrane"/>
    <property type="evidence" value="ECO:0007669"/>
    <property type="project" value="UniProtKB-SubCell"/>
</dbReference>
<dbReference type="InterPro" id="IPR011701">
    <property type="entry name" value="MFS"/>
</dbReference>
<feature type="transmembrane region" description="Helical" evidence="7">
    <location>
        <begin position="373"/>
        <end position="391"/>
    </location>
</feature>
<keyword evidence="3" id="KW-1003">Cell membrane</keyword>
<feature type="transmembrane region" description="Helical" evidence="7">
    <location>
        <begin position="107"/>
        <end position="128"/>
    </location>
</feature>
<evidence type="ECO:0000256" key="4">
    <source>
        <dbReference type="ARBA" id="ARBA00022692"/>
    </source>
</evidence>
<evidence type="ECO:0000256" key="1">
    <source>
        <dbReference type="ARBA" id="ARBA00004651"/>
    </source>
</evidence>
<gene>
    <name evidence="9" type="ORF">ABV408_12240</name>
</gene>
<feature type="domain" description="Major facilitator superfamily (MFS) profile" evidence="8">
    <location>
        <begin position="11"/>
        <end position="395"/>
    </location>
</feature>
<dbReference type="EMBL" id="CP159578">
    <property type="protein sequence ID" value="XCJ78212.1"/>
    <property type="molecule type" value="Genomic_DNA"/>
</dbReference>
<sequence length="400" mass="41939">MPRHTSAWKINLWVTGSGSFINIVAMTIMLPFLPHYLSSLGEHSPGETWIWSSLVYAATFISAALFAPLWGHLSDRYGCKINLVRASVGMLICMTLMGAATSAWQMLVLRLLAGVAGGYTSGATILMAKEAPEARAGQAQGVLFACILGGSLAGPMLGGFLSAHVGMREVFFLSGGMILFNVVATCLLVRERHERRESHAEPTRVAAPVDSRVWTLLIATTGLLVANLSIDPIIYSIVGSMDHQPLATASAAGIVLSVTALGSLLSALALGRLADRYGAMRIAACGFAAGAVLIVPQAFVTSVYLLMGLRFAMGLALGGVLPCLKSALKHAYSDGRSLGRIMGLSTSFQYVGQVLGPLMGSIVAASWGASYTFHVTAAVALACALLMTLGLRHSSVPDPS</sequence>
<evidence type="ECO:0000256" key="2">
    <source>
        <dbReference type="ARBA" id="ARBA00022448"/>
    </source>
</evidence>
<dbReference type="PANTHER" id="PTHR43414">
    <property type="entry name" value="MULTIDRUG RESISTANCE PROTEIN MDTG"/>
    <property type="match status" value="1"/>
</dbReference>
<feature type="transmembrane region" description="Helical" evidence="7">
    <location>
        <begin position="282"/>
        <end position="305"/>
    </location>
</feature>
<dbReference type="InterPro" id="IPR001958">
    <property type="entry name" value="Tet-R_TetA/multi-R_MdtG-like"/>
</dbReference>
<dbReference type="PANTHER" id="PTHR43414:SF1">
    <property type="entry name" value="PEPTIDE PERMEASE"/>
    <property type="match status" value="1"/>
</dbReference>
<evidence type="ECO:0000313" key="9">
    <source>
        <dbReference type="EMBL" id="XCJ78212.1"/>
    </source>
</evidence>
<feature type="transmembrane region" description="Helical" evidence="7">
    <location>
        <begin position="12"/>
        <end position="37"/>
    </location>
</feature>
<accession>A0AB74UB84</accession>
<evidence type="ECO:0000256" key="5">
    <source>
        <dbReference type="ARBA" id="ARBA00022989"/>
    </source>
</evidence>
<keyword evidence="4 7" id="KW-0812">Transmembrane</keyword>
<evidence type="ECO:0000256" key="3">
    <source>
        <dbReference type="ARBA" id="ARBA00022475"/>
    </source>
</evidence>
<dbReference type="Pfam" id="PF07690">
    <property type="entry name" value="MFS_1"/>
    <property type="match status" value="2"/>
</dbReference>
<name>A0AB74UB84_9GAMM</name>
<feature type="transmembrane region" description="Helical" evidence="7">
    <location>
        <begin position="49"/>
        <end position="71"/>
    </location>
</feature>
<feature type="transmembrane region" description="Helical" evidence="7">
    <location>
        <begin position="348"/>
        <end position="367"/>
    </location>
</feature>
<feature type="transmembrane region" description="Helical" evidence="7">
    <location>
        <begin position="250"/>
        <end position="270"/>
    </location>
</feature>
<dbReference type="PRINTS" id="PR01035">
    <property type="entry name" value="TCRTETA"/>
</dbReference>
<evidence type="ECO:0000256" key="7">
    <source>
        <dbReference type="SAM" id="Phobius"/>
    </source>
</evidence>
<dbReference type="InterPro" id="IPR036259">
    <property type="entry name" value="MFS_trans_sf"/>
</dbReference>
<dbReference type="InterPro" id="IPR020846">
    <property type="entry name" value="MFS_dom"/>
</dbReference>
<feature type="transmembrane region" description="Helical" evidence="7">
    <location>
        <begin position="170"/>
        <end position="189"/>
    </location>
</feature>
<feature type="transmembrane region" description="Helical" evidence="7">
    <location>
        <begin position="213"/>
        <end position="238"/>
    </location>
</feature>
<keyword evidence="6 7" id="KW-0472">Membrane</keyword>
<dbReference type="SUPFAM" id="SSF103473">
    <property type="entry name" value="MFS general substrate transporter"/>
    <property type="match status" value="1"/>
</dbReference>
<dbReference type="RefSeq" id="WP_353979230.1">
    <property type="nucleotide sequence ID" value="NZ_CP159578.1"/>
</dbReference>
<dbReference type="AlphaFoldDB" id="A0AB74UB84"/>